<sequence length="51" mass="5850">RLCAKMLVNARIKRFVSFGKYQDDLFSDLFREAGISVEVLARPEGIITFLD</sequence>
<name>X0XHC7_9ZZZZ</name>
<gene>
    <name evidence="1" type="ORF">S01H1_65145</name>
</gene>
<proteinExistence type="predicted"/>
<reference evidence="1" key="1">
    <citation type="journal article" date="2014" name="Front. Microbiol.">
        <title>High frequency of phylogenetically diverse reductive dehalogenase-homologous genes in deep subseafloor sedimentary metagenomes.</title>
        <authorList>
            <person name="Kawai M."/>
            <person name="Futagami T."/>
            <person name="Toyoda A."/>
            <person name="Takaki Y."/>
            <person name="Nishi S."/>
            <person name="Hori S."/>
            <person name="Arai W."/>
            <person name="Tsubouchi T."/>
            <person name="Morono Y."/>
            <person name="Uchiyama I."/>
            <person name="Ito T."/>
            <person name="Fujiyama A."/>
            <person name="Inagaki F."/>
            <person name="Takami H."/>
        </authorList>
    </citation>
    <scope>NUCLEOTIDE SEQUENCE</scope>
    <source>
        <strain evidence="1">Expedition CK06-06</strain>
    </source>
</reference>
<organism evidence="1">
    <name type="scientific">marine sediment metagenome</name>
    <dbReference type="NCBI Taxonomy" id="412755"/>
    <lineage>
        <taxon>unclassified sequences</taxon>
        <taxon>metagenomes</taxon>
        <taxon>ecological metagenomes</taxon>
    </lineage>
</organism>
<dbReference type="GO" id="GO:0003824">
    <property type="term" value="F:catalytic activity"/>
    <property type="evidence" value="ECO:0007669"/>
    <property type="project" value="InterPro"/>
</dbReference>
<evidence type="ECO:0000313" key="1">
    <source>
        <dbReference type="EMBL" id="GAG34822.1"/>
    </source>
</evidence>
<protein>
    <submittedName>
        <fullName evidence="1">Uncharacterized protein</fullName>
    </submittedName>
</protein>
<dbReference type="InterPro" id="IPR016193">
    <property type="entry name" value="Cytidine_deaminase-like"/>
</dbReference>
<dbReference type="EMBL" id="BARS01042992">
    <property type="protein sequence ID" value="GAG34822.1"/>
    <property type="molecule type" value="Genomic_DNA"/>
</dbReference>
<dbReference type="AlphaFoldDB" id="X0XHC7"/>
<dbReference type="SUPFAM" id="SSF53927">
    <property type="entry name" value="Cytidine deaminase-like"/>
    <property type="match status" value="1"/>
</dbReference>
<feature type="non-terminal residue" evidence="1">
    <location>
        <position position="1"/>
    </location>
</feature>
<accession>X0XHC7</accession>
<comment type="caution">
    <text evidence="1">The sequence shown here is derived from an EMBL/GenBank/DDBJ whole genome shotgun (WGS) entry which is preliminary data.</text>
</comment>